<dbReference type="Pfam" id="PF16078">
    <property type="entry name" value="2-oxogl_dehyd_N"/>
    <property type="match status" value="1"/>
</dbReference>
<dbReference type="GO" id="GO:0045252">
    <property type="term" value="C:oxoglutarate dehydrogenase complex"/>
    <property type="evidence" value="ECO:0007669"/>
    <property type="project" value="TreeGrafter"/>
</dbReference>
<evidence type="ECO:0000256" key="2">
    <source>
        <dbReference type="ARBA" id="ARBA00003906"/>
    </source>
</evidence>
<dbReference type="EC" id="1.2.4.2" evidence="4"/>
<dbReference type="Pfam" id="PF02779">
    <property type="entry name" value="Transket_pyr"/>
    <property type="match status" value="1"/>
</dbReference>
<organism evidence="10 11">
    <name type="scientific">Turicimonas muris</name>
    <dbReference type="NCBI Taxonomy" id="1796652"/>
    <lineage>
        <taxon>Bacteria</taxon>
        <taxon>Pseudomonadati</taxon>
        <taxon>Pseudomonadota</taxon>
        <taxon>Betaproteobacteria</taxon>
        <taxon>Burkholderiales</taxon>
        <taxon>Sutterellaceae</taxon>
        <taxon>Turicimonas</taxon>
    </lineage>
</organism>
<dbReference type="NCBIfam" id="NF006914">
    <property type="entry name" value="PRK09404.1"/>
    <property type="match status" value="1"/>
</dbReference>
<keyword evidence="7" id="KW-0786">Thiamine pyrophosphate</keyword>
<comment type="similarity">
    <text evidence="3">Belongs to the alpha-ketoglutarate dehydrogenase family.</text>
</comment>
<evidence type="ECO:0000256" key="5">
    <source>
        <dbReference type="ARBA" id="ARBA00013321"/>
    </source>
</evidence>
<dbReference type="RefSeq" id="WP_066591595.1">
    <property type="nucleotide sequence ID" value="NZ_CAJTBZ010000022.1"/>
</dbReference>
<dbReference type="GO" id="GO:0004591">
    <property type="term" value="F:oxoglutarate dehydrogenase (succinyl-transferring) activity"/>
    <property type="evidence" value="ECO:0007669"/>
    <property type="project" value="UniProtKB-EC"/>
</dbReference>
<evidence type="ECO:0000256" key="6">
    <source>
        <dbReference type="ARBA" id="ARBA00023002"/>
    </source>
</evidence>
<dbReference type="InterPro" id="IPR011603">
    <property type="entry name" value="2oxoglutarate_DH_E1"/>
</dbReference>
<feature type="domain" description="Transketolase-like pyrimidine-binding" evidence="9">
    <location>
        <begin position="596"/>
        <end position="793"/>
    </location>
</feature>
<dbReference type="GeneID" id="78363521"/>
<comment type="function">
    <text evidence="2">E1 component of the 2-oxoglutarate dehydrogenase (OGDH) complex which catalyzes the decarboxylation of 2-oxoglutarate, the first step in the conversion of 2-oxoglutarate to succinyl-CoA and CO(2).</text>
</comment>
<dbReference type="AlphaFoldDB" id="A0A227KTY0"/>
<dbReference type="InterPro" id="IPR001017">
    <property type="entry name" value="DH_E1"/>
</dbReference>
<proteinExistence type="inferred from homology"/>
<dbReference type="SMART" id="SM00861">
    <property type="entry name" value="Transket_pyr"/>
    <property type="match status" value="1"/>
</dbReference>
<dbReference type="InterPro" id="IPR029061">
    <property type="entry name" value="THDP-binding"/>
</dbReference>
<accession>A0A227KTY0</accession>
<reference evidence="11" key="1">
    <citation type="submission" date="2017-05" db="EMBL/GenBank/DDBJ databases">
        <title>Improved OligoMM genomes.</title>
        <authorList>
            <person name="Garzetti D."/>
        </authorList>
    </citation>
    <scope>NUCLEOTIDE SEQUENCE [LARGE SCALE GENOMIC DNA]</scope>
    <source>
        <strain evidence="11">YL45</strain>
    </source>
</reference>
<dbReference type="GO" id="GO:0005829">
    <property type="term" value="C:cytosol"/>
    <property type="evidence" value="ECO:0007669"/>
    <property type="project" value="TreeGrafter"/>
</dbReference>
<dbReference type="Gene3D" id="1.10.287.1150">
    <property type="entry name" value="TPP helical domain"/>
    <property type="match status" value="1"/>
</dbReference>
<name>A0A227KTY0_9BURK</name>
<dbReference type="CDD" id="cd02016">
    <property type="entry name" value="TPP_E1_OGDC_like"/>
    <property type="match status" value="1"/>
</dbReference>
<comment type="cofactor">
    <cofactor evidence="1">
        <name>thiamine diphosphate</name>
        <dbReference type="ChEBI" id="CHEBI:58937"/>
    </cofactor>
</comment>
<dbReference type="InterPro" id="IPR032106">
    <property type="entry name" value="2-oxogl_dehyd_N"/>
</dbReference>
<keyword evidence="6" id="KW-0560">Oxidoreductase</keyword>
<dbReference type="Pfam" id="PF00676">
    <property type="entry name" value="E1_dh"/>
    <property type="match status" value="1"/>
</dbReference>
<dbReference type="PANTHER" id="PTHR23152">
    <property type="entry name" value="2-OXOGLUTARATE DEHYDROGENASE"/>
    <property type="match status" value="1"/>
</dbReference>
<dbReference type="InterPro" id="IPR042179">
    <property type="entry name" value="KGD_C_sf"/>
</dbReference>
<dbReference type="InterPro" id="IPR005475">
    <property type="entry name" value="Transketolase-like_Pyr-bd"/>
</dbReference>
<dbReference type="EMBL" id="NHMP01000001">
    <property type="protein sequence ID" value="OXE51317.1"/>
    <property type="molecule type" value="Genomic_DNA"/>
</dbReference>
<dbReference type="Proteomes" id="UP000214610">
    <property type="component" value="Unassembled WGS sequence"/>
</dbReference>
<dbReference type="FunFam" id="1.10.287.1150:FF:000004">
    <property type="entry name" value="2-oxoglutarate dehydrogenase E1 component"/>
    <property type="match status" value="1"/>
</dbReference>
<dbReference type="Gene3D" id="3.40.50.11610">
    <property type="entry name" value="Multifunctional 2-oxoglutarate metabolism enzyme, C-terminal domain"/>
    <property type="match status" value="1"/>
</dbReference>
<evidence type="ECO:0000256" key="4">
    <source>
        <dbReference type="ARBA" id="ARBA00012280"/>
    </source>
</evidence>
<evidence type="ECO:0000313" key="11">
    <source>
        <dbReference type="Proteomes" id="UP000214610"/>
    </source>
</evidence>
<dbReference type="NCBIfam" id="TIGR00239">
    <property type="entry name" value="2oxo_dh_E1"/>
    <property type="match status" value="1"/>
</dbReference>
<dbReference type="PANTHER" id="PTHR23152:SF4">
    <property type="entry name" value="2-OXOADIPATE DEHYDROGENASE COMPLEX COMPONENT E1"/>
    <property type="match status" value="1"/>
</dbReference>
<evidence type="ECO:0000259" key="9">
    <source>
        <dbReference type="SMART" id="SM00861"/>
    </source>
</evidence>
<dbReference type="InterPro" id="IPR031717">
    <property type="entry name" value="ODO-1/KGD_C"/>
</dbReference>
<dbReference type="NCBIfam" id="NF008907">
    <property type="entry name" value="PRK12270.1"/>
    <property type="match status" value="1"/>
</dbReference>
<keyword evidence="11" id="KW-1185">Reference proteome</keyword>
<dbReference type="PIRSF" id="PIRSF000157">
    <property type="entry name" value="Oxoglu_dh_E1"/>
    <property type="match status" value="1"/>
</dbReference>
<comment type="caution">
    <text evidence="10">The sequence shown here is derived from an EMBL/GenBank/DDBJ whole genome shotgun (WGS) entry which is preliminary data.</text>
</comment>
<evidence type="ECO:0000256" key="8">
    <source>
        <dbReference type="ARBA" id="ARBA00030680"/>
    </source>
</evidence>
<dbReference type="Pfam" id="PF16870">
    <property type="entry name" value="OxoGdeHyase_C"/>
    <property type="match status" value="1"/>
</dbReference>
<evidence type="ECO:0000313" key="10">
    <source>
        <dbReference type="EMBL" id="OXE51317.1"/>
    </source>
</evidence>
<dbReference type="Gene3D" id="3.40.50.970">
    <property type="match status" value="1"/>
</dbReference>
<dbReference type="Gene3D" id="3.40.50.12470">
    <property type="match status" value="1"/>
</dbReference>
<protein>
    <recommendedName>
        <fullName evidence="5">2-oxoglutarate dehydrogenase E1 component</fullName>
        <ecNumber evidence="4">1.2.4.2</ecNumber>
    </recommendedName>
    <alternativeName>
        <fullName evidence="8">Alpha-ketoglutarate dehydrogenase</fullName>
    </alternativeName>
</protein>
<gene>
    <name evidence="10" type="ORF">ADH67_03210</name>
</gene>
<sequence length="949" mass="105614">MIKDLQETSYLFGSNAPYVEELYENYLEDPSSVDDKWRQFFDNLQNSPASDGKLGTHDVAHTPIIAALARKRVSGVVGHSDGELEIARKQVAVQSLISAYRFLGSRRAVLDPLRRKELPKVPELEPAFYGLTEADMNVTFSAANTFFGSEKMTLREILDALRQTYCGTVGYEFMYVSDPAIRQWWEERIENTRSTPNYQAPEKKKILEKLTAAEGLERYLHTKYVGQKRFSLEGGESFIVSMDAVVEQAAEYGIEEMVIGMAHRGRLNVLVNTLGKSPKELFSEFEGKYASGDLTAGDVKYHNGFSSNVVTKNGPIHLALAFNPSHLEIVDPVAMGSVRARQDRLNDPKGLKVLGVLVHGDAAFAGQGVVMETLNLADTRGYGTGGTIHLVINNQIGFTTSDPRDKGSMTYCTDPAKLIEAPVIHVNGDDAEAVVMATRLAMEFRNTFHKDVFVDIVCFRRLGHNEQDTPSLTQPLMYSKVAAHPGTRAVYAEKLIAQGVITEDDAKAFAADYRRQLEEGTIQEFAPSISAKTSHTVNWSRYNGSLQDRVHTAVPVQELKRLAEIITTEPENFKVHPLLEKVLTDRRSMKDGLINVDWGLAEHLAFATLLTGGYSVRVSGEDAGRSTFMHRHAVWHDQNRGTWDTGIWIPLEHLSPTQGRFTVIDSILSEEAVLGFEYGYSGAAPECLTIWEAQFGDFANGAQVVIDQFISSGEAKWGRKSGLTMLLPHGYEGQGPEHSSARVERYLQLAADDNMVIAQPTTAAQIFHLLRRQMVGRTRKPLVVFSPKSLLRNKAATSPMQDLSEGKFKEIIGETEDLDRSSVSRILLCTGKVYYELAKRRQELAAYNVAIVRIEQLYPFNQLELNSQFEKYPNVSEVVWVQDEPQNQGAWSYIQQRILAAMNVGCRLGYAGRPSSSSPAVGYASKHIEQLKTLLSDAFGPLKGLIQIK</sequence>
<evidence type="ECO:0000256" key="1">
    <source>
        <dbReference type="ARBA" id="ARBA00001964"/>
    </source>
</evidence>
<dbReference type="SUPFAM" id="SSF52518">
    <property type="entry name" value="Thiamin diphosphate-binding fold (THDP-binding)"/>
    <property type="match status" value="2"/>
</dbReference>
<dbReference type="GO" id="GO:0006099">
    <property type="term" value="P:tricarboxylic acid cycle"/>
    <property type="evidence" value="ECO:0007669"/>
    <property type="project" value="TreeGrafter"/>
</dbReference>
<evidence type="ECO:0000256" key="7">
    <source>
        <dbReference type="ARBA" id="ARBA00023052"/>
    </source>
</evidence>
<dbReference type="GO" id="GO:0030976">
    <property type="term" value="F:thiamine pyrophosphate binding"/>
    <property type="evidence" value="ECO:0007669"/>
    <property type="project" value="InterPro"/>
</dbReference>
<evidence type="ECO:0000256" key="3">
    <source>
        <dbReference type="ARBA" id="ARBA00006936"/>
    </source>
</evidence>